<dbReference type="RefSeq" id="WP_081574430.1">
    <property type="nucleotide sequence ID" value="NZ_AP019312.1"/>
</dbReference>
<dbReference type="PANTHER" id="PTHR34477:SF1">
    <property type="entry name" value="UPF0213 PROTEIN YHBQ"/>
    <property type="match status" value="1"/>
</dbReference>
<dbReference type="InterPro" id="IPR035901">
    <property type="entry name" value="GIY-YIG_endonuc_sf"/>
</dbReference>
<dbReference type="Pfam" id="PF01541">
    <property type="entry name" value="GIY-YIG"/>
    <property type="match status" value="1"/>
</dbReference>
<comment type="caution">
    <text evidence="3">The sequence shown here is derived from an EMBL/GenBank/DDBJ whole genome shotgun (WGS) entry which is preliminary data.</text>
</comment>
<organism evidence="3 4">
    <name type="scientific">Chromobacterium haemolyticum</name>
    <dbReference type="NCBI Taxonomy" id="394935"/>
    <lineage>
        <taxon>Bacteria</taxon>
        <taxon>Pseudomonadati</taxon>
        <taxon>Pseudomonadota</taxon>
        <taxon>Betaproteobacteria</taxon>
        <taxon>Neisseriales</taxon>
        <taxon>Chromobacteriaceae</taxon>
        <taxon>Chromobacterium</taxon>
    </lineage>
</organism>
<dbReference type="Gene3D" id="3.40.1440.10">
    <property type="entry name" value="GIY-YIG endonuclease"/>
    <property type="match status" value="1"/>
</dbReference>
<dbReference type="EMBL" id="JAFLRD010000008">
    <property type="protein sequence ID" value="MBO0416072.1"/>
    <property type="molecule type" value="Genomic_DNA"/>
</dbReference>
<keyword evidence="4" id="KW-1185">Reference proteome</keyword>
<proteinExistence type="inferred from homology"/>
<gene>
    <name evidence="3" type="ORF">J1C50_11175</name>
</gene>
<dbReference type="InterPro" id="IPR050190">
    <property type="entry name" value="UPF0213_domain"/>
</dbReference>
<comment type="similarity">
    <text evidence="1">Belongs to the UPF0213 family.</text>
</comment>
<sequence>MPASKSAAARDTQGRASPRPWFLYVLRCRDGALYTGVTTDVARRYAQHAAGKGARYTRLNPPQALALVLVCAGRSEALKAEYAFKRLDRAAKLDFLNRHAPADGDFSVFMSPPPPATQINQP</sequence>
<dbReference type="GeneID" id="58557906"/>
<name>A0ABS3GM07_9NEIS</name>
<evidence type="ECO:0000313" key="4">
    <source>
        <dbReference type="Proteomes" id="UP000664349"/>
    </source>
</evidence>
<dbReference type="PROSITE" id="PS50164">
    <property type="entry name" value="GIY_YIG"/>
    <property type="match status" value="1"/>
</dbReference>
<dbReference type="InterPro" id="IPR000305">
    <property type="entry name" value="GIY-YIG_endonuc"/>
</dbReference>
<dbReference type="SUPFAM" id="SSF82771">
    <property type="entry name" value="GIY-YIG endonuclease"/>
    <property type="match status" value="1"/>
</dbReference>
<evidence type="ECO:0000256" key="1">
    <source>
        <dbReference type="ARBA" id="ARBA00007435"/>
    </source>
</evidence>
<dbReference type="CDD" id="cd10456">
    <property type="entry name" value="GIY-YIG_UPF0213"/>
    <property type="match status" value="1"/>
</dbReference>
<dbReference type="Proteomes" id="UP000664349">
    <property type="component" value="Unassembled WGS sequence"/>
</dbReference>
<protein>
    <submittedName>
        <fullName evidence="3">GIY-YIG nuclease family protein</fullName>
    </submittedName>
</protein>
<evidence type="ECO:0000313" key="3">
    <source>
        <dbReference type="EMBL" id="MBO0416072.1"/>
    </source>
</evidence>
<feature type="domain" description="GIY-YIG" evidence="2">
    <location>
        <begin position="19"/>
        <end position="94"/>
    </location>
</feature>
<reference evidence="3 4" key="1">
    <citation type="submission" date="2021-03" db="EMBL/GenBank/DDBJ databases">
        <title>First Case of infection caused by Chromobacterium haemolyticum derived from water in China.</title>
        <authorList>
            <person name="Chen J."/>
            <person name="Liu C."/>
        </authorList>
    </citation>
    <scope>NUCLEOTIDE SEQUENCE [LARGE SCALE GENOMIC DNA]</scope>
    <source>
        <strain evidence="3 4">WJ-5</strain>
    </source>
</reference>
<accession>A0ABS3GM07</accession>
<evidence type="ECO:0000259" key="2">
    <source>
        <dbReference type="PROSITE" id="PS50164"/>
    </source>
</evidence>
<dbReference type="PANTHER" id="PTHR34477">
    <property type="entry name" value="UPF0213 PROTEIN YHBQ"/>
    <property type="match status" value="1"/>
</dbReference>